<accession>A0A433JDS3</accession>
<evidence type="ECO:0000313" key="8">
    <source>
        <dbReference type="EMBL" id="RUQ75048.1"/>
    </source>
</evidence>
<keyword evidence="4" id="KW-0238">DNA-binding</keyword>
<dbReference type="InterPro" id="IPR001789">
    <property type="entry name" value="Sig_transdc_resp-reg_receiver"/>
</dbReference>
<dbReference type="PROSITE" id="PS50110">
    <property type="entry name" value="RESPONSE_REGULATORY"/>
    <property type="match status" value="1"/>
</dbReference>
<keyword evidence="2" id="KW-0902">Two-component regulatory system</keyword>
<dbReference type="SMART" id="SM00448">
    <property type="entry name" value="REC"/>
    <property type="match status" value="1"/>
</dbReference>
<comment type="caution">
    <text evidence="8">The sequence shown here is derived from an EMBL/GenBank/DDBJ whole genome shotgun (WGS) entry which is preliminary data.</text>
</comment>
<dbReference type="Proteomes" id="UP000280346">
    <property type="component" value="Unassembled WGS sequence"/>
</dbReference>
<organism evidence="8 9">
    <name type="scientific">Azospirillum doebereinerae</name>
    <dbReference type="NCBI Taxonomy" id="92933"/>
    <lineage>
        <taxon>Bacteria</taxon>
        <taxon>Pseudomonadati</taxon>
        <taxon>Pseudomonadota</taxon>
        <taxon>Alphaproteobacteria</taxon>
        <taxon>Rhodospirillales</taxon>
        <taxon>Azospirillaceae</taxon>
        <taxon>Azospirillum</taxon>
    </lineage>
</organism>
<dbReference type="FunFam" id="3.40.50.2300:FF:000001">
    <property type="entry name" value="DNA-binding response regulator PhoB"/>
    <property type="match status" value="1"/>
</dbReference>
<gene>
    <name evidence="8" type="ORF">EJ913_04095</name>
</gene>
<evidence type="ECO:0000256" key="1">
    <source>
        <dbReference type="ARBA" id="ARBA00022553"/>
    </source>
</evidence>
<dbReference type="RefSeq" id="WP_126995049.1">
    <property type="nucleotide sequence ID" value="NZ_CP173190.1"/>
</dbReference>
<keyword evidence="5" id="KW-0804">Transcription</keyword>
<evidence type="ECO:0000256" key="4">
    <source>
        <dbReference type="ARBA" id="ARBA00023125"/>
    </source>
</evidence>
<evidence type="ECO:0000313" key="9">
    <source>
        <dbReference type="Proteomes" id="UP000280346"/>
    </source>
</evidence>
<name>A0A433JDS3_9PROT</name>
<dbReference type="Gene3D" id="3.40.50.2300">
    <property type="match status" value="1"/>
</dbReference>
<reference evidence="8 9" key="1">
    <citation type="submission" date="2018-12" db="EMBL/GenBank/DDBJ databases">
        <authorList>
            <person name="Yang Y."/>
        </authorList>
    </citation>
    <scope>NUCLEOTIDE SEQUENCE [LARGE SCALE GENOMIC DNA]</scope>
    <source>
        <strain evidence="8 9">GSF71</strain>
    </source>
</reference>
<dbReference type="SUPFAM" id="SSF52172">
    <property type="entry name" value="CheY-like"/>
    <property type="match status" value="1"/>
</dbReference>
<dbReference type="GO" id="GO:0003677">
    <property type="term" value="F:DNA binding"/>
    <property type="evidence" value="ECO:0007669"/>
    <property type="project" value="UniProtKB-KW"/>
</dbReference>
<dbReference type="InterPro" id="IPR050595">
    <property type="entry name" value="Bact_response_regulator"/>
</dbReference>
<evidence type="ECO:0000256" key="5">
    <source>
        <dbReference type="ARBA" id="ARBA00023163"/>
    </source>
</evidence>
<keyword evidence="1 6" id="KW-0597">Phosphoprotein</keyword>
<dbReference type="InterPro" id="IPR011006">
    <property type="entry name" value="CheY-like_superfamily"/>
</dbReference>
<evidence type="ECO:0000259" key="7">
    <source>
        <dbReference type="PROSITE" id="PS50110"/>
    </source>
</evidence>
<dbReference type="AlphaFoldDB" id="A0A433JDS3"/>
<dbReference type="Pfam" id="PF00072">
    <property type="entry name" value="Response_reg"/>
    <property type="match status" value="1"/>
</dbReference>
<evidence type="ECO:0000256" key="6">
    <source>
        <dbReference type="PROSITE-ProRule" id="PRU00169"/>
    </source>
</evidence>
<dbReference type="OrthoDB" id="9801602at2"/>
<evidence type="ECO:0000256" key="2">
    <source>
        <dbReference type="ARBA" id="ARBA00023012"/>
    </source>
</evidence>
<evidence type="ECO:0000256" key="3">
    <source>
        <dbReference type="ARBA" id="ARBA00023015"/>
    </source>
</evidence>
<dbReference type="PANTHER" id="PTHR44591">
    <property type="entry name" value="STRESS RESPONSE REGULATOR PROTEIN 1"/>
    <property type="match status" value="1"/>
</dbReference>
<feature type="domain" description="Response regulatory" evidence="7">
    <location>
        <begin position="4"/>
        <end position="120"/>
    </location>
</feature>
<proteinExistence type="predicted"/>
<keyword evidence="9" id="KW-1185">Reference proteome</keyword>
<keyword evidence="3" id="KW-0805">Transcription regulation</keyword>
<dbReference type="EMBL" id="RZIJ01000002">
    <property type="protein sequence ID" value="RUQ75048.1"/>
    <property type="molecule type" value="Genomic_DNA"/>
</dbReference>
<feature type="modified residue" description="4-aspartylphosphate" evidence="6">
    <location>
        <position position="53"/>
    </location>
</feature>
<sequence>MKPTILVVDDEPSIVLSLQVLMQRAGFEVRIARDGEDALRSVEAFTPDLILLDAMMPKRDGFDVCQTLRANPAWRDLPIIMLTAKSRDVERQKGMALGATDYITKPFSTRDLVASVRRHLGITAEAATGSPAESAAGNRE</sequence>
<protein>
    <submittedName>
        <fullName evidence="8">Response regulator</fullName>
    </submittedName>
</protein>
<dbReference type="GO" id="GO:0000160">
    <property type="term" value="P:phosphorelay signal transduction system"/>
    <property type="evidence" value="ECO:0007669"/>
    <property type="project" value="UniProtKB-KW"/>
</dbReference>
<dbReference type="PANTHER" id="PTHR44591:SF3">
    <property type="entry name" value="RESPONSE REGULATORY DOMAIN-CONTAINING PROTEIN"/>
    <property type="match status" value="1"/>
</dbReference>